<accession>A0A5J5FWV1</accession>
<dbReference type="InterPro" id="IPR010105">
    <property type="entry name" value="TonB_sidphr_rcpt"/>
</dbReference>
<feature type="short sequence motif" description="TonB C-terminal box" evidence="16">
    <location>
        <begin position="714"/>
        <end position="731"/>
    </location>
</feature>
<dbReference type="CDD" id="cd01347">
    <property type="entry name" value="ligand_gated_channel"/>
    <property type="match status" value="1"/>
</dbReference>
<evidence type="ECO:0000256" key="15">
    <source>
        <dbReference type="PROSITE-ProRule" id="PRU01360"/>
    </source>
</evidence>
<feature type="domain" description="TonB-dependent receptor plug" evidence="20">
    <location>
        <begin position="43"/>
        <end position="145"/>
    </location>
</feature>
<dbReference type="NCBIfam" id="TIGR01783">
    <property type="entry name" value="TonB-siderophor"/>
    <property type="match status" value="1"/>
</dbReference>
<keyword evidence="8" id="KW-0408">Iron</keyword>
<dbReference type="EMBL" id="VYKJ01000009">
    <property type="protein sequence ID" value="KAA8998100.1"/>
    <property type="molecule type" value="Genomic_DNA"/>
</dbReference>
<evidence type="ECO:0000256" key="3">
    <source>
        <dbReference type="ARBA" id="ARBA00022448"/>
    </source>
</evidence>
<dbReference type="Gene3D" id="2.170.130.10">
    <property type="entry name" value="TonB-dependent receptor, plug domain"/>
    <property type="match status" value="1"/>
</dbReference>
<dbReference type="PROSITE" id="PS01156">
    <property type="entry name" value="TONB_DEPENDENT_REC_2"/>
    <property type="match status" value="1"/>
</dbReference>
<dbReference type="GO" id="GO:0009279">
    <property type="term" value="C:cell outer membrane"/>
    <property type="evidence" value="ECO:0007669"/>
    <property type="project" value="UniProtKB-SubCell"/>
</dbReference>
<comment type="subcellular location">
    <subcellularLocation>
        <location evidence="1 15">Cell outer membrane</location>
        <topology evidence="1 15">Multi-pass membrane protein</topology>
    </subcellularLocation>
</comment>
<evidence type="ECO:0000259" key="19">
    <source>
        <dbReference type="Pfam" id="PF00593"/>
    </source>
</evidence>
<dbReference type="InterPro" id="IPR039426">
    <property type="entry name" value="TonB-dep_rcpt-like"/>
</dbReference>
<evidence type="ECO:0000256" key="14">
    <source>
        <dbReference type="ARBA" id="ARBA00072094"/>
    </source>
</evidence>
<dbReference type="GO" id="GO:0015344">
    <property type="term" value="F:siderophore uptake transmembrane transporter activity"/>
    <property type="evidence" value="ECO:0007669"/>
    <property type="project" value="TreeGrafter"/>
</dbReference>
<name>A0A5J5FWV1_9GAMM</name>
<evidence type="ECO:0000256" key="2">
    <source>
        <dbReference type="ARBA" id="ARBA00009810"/>
    </source>
</evidence>
<dbReference type="GO" id="GO:0044718">
    <property type="term" value="P:siderophore transmembrane transport"/>
    <property type="evidence" value="ECO:0007669"/>
    <property type="project" value="TreeGrafter"/>
</dbReference>
<evidence type="ECO:0000256" key="7">
    <source>
        <dbReference type="ARBA" id="ARBA00022729"/>
    </source>
</evidence>
<evidence type="ECO:0000256" key="18">
    <source>
        <dbReference type="SAM" id="SignalP"/>
    </source>
</evidence>
<gene>
    <name evidence="21" type="ORF">FJU30_16920</name>
</gene>
<feature type="chain" id="PRO_5023864269" description="Ferric aerobactin receptor" evidence="18">
    <location>
        <begin position="25"/>
        <end position="731"/>
    </location>
</feature>
<dbReference type="PANTHER" id="PTHR30069">
    <property type="entry name" value="TONB-DEPENDENT OUTER MEMBRANE RECEPTOR"/>
    <property type="match status" value="1"/>
</dbReference>
<evidence type="ECO:0000313" key="22">
    <source>
        <dbReference type="Proteomes" id="UP000335415"/>
    </source>
</evidence>
<reference evidence="21 22" key="1">
    <citation type="submission" date="2019-09" db="EMBL/GenBank/DDBJ databases">
        <authorList>
            <person name="Li Y."/>
        </authorList>
    </citation>
    <scope>NUCLEOTIDE SEQUENCE [LARGE SCALE GENOMIC DNA]</scope>
    <source>
        <strain evidence="21 22">L3-3HA</strain>
    </source>
</reference>
<comment type="similarity">
    <text evidence="2 15 17">Belongs to the TonB-dependent receptor family.</text>
</comment>
<evidence type="ECO:0000256" key="12">
    <source>
        <dbReference type="ARBA" id="ARBA00023170"/>
    </source>
</evidence>
<dbReference type="AlphaFoldDB" id="A0A5J5FWV1"/>
<keyword evidence="10 17" id="KW-0798">TonB box</keyword>
<dbReference type="InterPro" id="IPR012910">
    <property type="entry name" value="Plug_dom"/>
</dbReference>
<evidence type="ECO:0000256" key="8">
    <source>
        <dbReference type="ARBA" id="ARBA00023004"/>
    </source>
</evidence>
<keyword evidence="6 15" id="KW-0812">Transmembrane</keyword>
<dbReference type="Proteomes" id="UP000335415">
    <property type="component" value="Unassembled WGS sequence"/>
</dbReference>
<dbReference type="PANTHER" id="PTHR30069:SF42">
    <property type="entry name" value="FERRIC AEROBACTIN RECEPTOR"/>
    <property type="match status" value="1"/>
</dbReference>
<dbReference type="SUPFAM" id="SSF56935">
    <property type="entry name" value="Porins"/>
    <property type="match status" value="1"/>
</dbReference>
<sequence length="731" mass="80443">MLWRKNHACLTAVLIIFPPALAQAQNSADDTLVIAASRSNKTQSQMSQSTWVIEGRDIQEQAQGGKEIKDILAQLIPGMDVSSQGRTNYGMNMRGRAMVVMVDGVRLNSSRTGSRQMDAIDPFNIERIEVISGATSLYGAGSSGGLISIITKKGSPEPQVELEIGAKSGFNSHNDHDERVAAAVSGGSEQANGRLSVAWQRYGGWYTGSGDAVLFDNTQTGLQYSDRLDVMASGGLKLDENQSLTLVTQYFRSQGDGEHGLWLGDNFAAATGGGVNAETRGGMSSDRVPGTERHLVSLEYAHQDFLNQILTAQIYYRDEALTFYPFPTLRSGAVTSYSASEQNTSQYGAKLTLNADLAAGWQLTYGIDVDREKFDANQMFFDLNAASQSGGLINHEIYKIGRYPSYDVSNFAAFLQTSYDLNEIFTLSGGVRQQWTENSVDDFVGYAQQQAIANGQAVSADAIPGGSTRYRTTLFNLGLLAHISDRQQTWLNFSQGAELPDVAKYYGTGSYSAVNGHYHLNSSTNINDSRLEDIKVNAWELGWRYLGDNLHIQTAAYYSVSDKTVDIAPDLTIVMKSDKRRIYGLESAIDYFFPDSDWSAGTSFNLIKSQTKTSEGWEKININTASPSKATAWVGWQPGDWTLRLQMQKSFDVSDLNGDKLQGYHTLDFIGSYALPVGKISFSVENLLDKQYDTVWGQRAQKLYSPGYGAREVYDYQGRGRTFGLTYSAQF</sequence>
<keyword evidence="12 21" id="KW-0675">Receptor</keyword>
<dbReference type="Pfam" id="PF07715">
    <property type="entry name" value="Plug"/>
    <property type="match status" value="1"/>
</dbReference>
<evidence type="ECO:0000256" key="11">
    <source>
        <dbReference type="ARBA" id="ARBA00023136"/>
    </source>
</evidence>
<dbReference type="Gene3D" id="2.40.170.20">
    <property type="entry name" value="TonB-dependent receptor, beta-barrel domain"/>
    <property type="match status" value="1"/>
</dbReference>
<dbReference type="Pfam" id="PF00593">
    <property type="entry name" value="TonB_dep_Rec_b-barrel"/>
    <property type="match status" value="1"/>
</dbReference>
<dbReference type="InterPro" id="IPR000531">
    <property type="entry name" value="Beta-barrel_TonB"/>
</dbReference>
<evidence type="ECO:0000256" key="1">
    <source>
        <dbReference type="ARBA" id="ARBA00004571"/>
    </source>
</evidence>
<keyword evidence="22" id="KW-1185">Reference proteome</keyword>
<evidence type="ECO:0000256" key="17">
    <source>
        <dbReference type="RuleBase" id="RU003357"/>
    </source>
</evidence>
<keyword evidence="5" id="KW-0410">Iron transport</keyword>
<keyword evidence="13 15" id="KW-0998">Cell outer membrane</keyword>
<keyword evidence="7 18" id="KW-0732">Signal</keyword>
<dbReference type="RefSeq" id="WP_150436160.1">
    <property type="nucleotide sequence ID" value="NZ_VYKJ01000009.1"/>
</dbReference>
<evidence type="ECO:0000256" key="5">
    <source>
        <dbReference type="ARBA" id="ARBA00022496"/>
    </source>
</evidence>
<dbReference type="OrthoDB" id="8670144at2"/>
<comment type="caution">
    <text evidence="21">The sequence shown here is derived from an EMBL/GenBank/DDBJ whole genome shotgun (WGS) entry which is preliminary data.</text>
</comment>
<evidence type="ECO:0000256" key="4">
    <source>
        <dbReference type="ARBA" id="ARBA00022452"/>
    </source>
</evidence>
<dbReference type="FunFam" id="2.170.130.10:FF:000011">
    <property type="entry name" value="TonB-dependent siderophore receptor"/>
    <property type="match status" value="1"/>
</dbReference>
<dbReference type="InterPro" id="IPR037066">
    <property type="entry name" value="Plug_dom_sf"/>
</dbReference>
<dbReference type="PROSITE" id="PS52016">
    <property type="entry name" value="TONB_DEPENDENT_REC_3"/>
    <property type="match status" value="1"/>
</dbReference>
<evidence type="ECO:0000256" key="10">
    <source>
        <dbReference type="ARBA" id="ARBA00023077"/>
    </source>
</evidence>
<evidence type="ECO:0000259" key="20">
    <source>
        <dbReference type="Pfam" id="PF07715"/>
    </source>
</evidence>
<evidence type="ECO:0000256" key="9">
    <source>
        <dbReference type="ARBA" id="ARBA00023065"/>
    </source>
</evidence>
<feature type="domain" description="TonB-dependent receptor-like beta-barrel" evidence="19">
    <location>
        <begin position="237"/>
        <end position="687"/>
    </location>
</feature>
<keyword evidence="3 15" id="KW-0813">Transport</keyword>
<keyword evidence="9" id="KW-0406">Ion transport</keyword>
<proteinExistence type="inferred from homology"/>
<keyword evidence="4 15" id="KW-1134">Transmembrane beta strand</keyword>
<evidence type="ECO:0000256" key="16">
    <source>
        <dbReference type="PROSITE-ProRule" id="PRU10144"/>
    </source>
</evidence>
<protein>
    <recommendedName>
        <fullName evidence="14">Ferric aerobactin receptor</fullName>
    </recommendedName>
</protein>
<dbReference type="FunFam" id="2.40.170.20:FF:000007">
    <property type="entry name" value="Ferric aerobactin receptor"/>
    <property type="match status" value="1"/>
</dbReference>
<evidence type="ECO:0000313" key="21">
    <source>
        <dbReference type="EMBL" id="KAA8998100.1"/>
    </source>
</evidence>
<dbReference type="InterPro" id="IPR010917">
    <property type="entry name" value="TonB_rcpt_CS"/>
</dbReference>
<evidence type="ECO:0000256" key="13">
    <source>
        <dbReference type="ARBA" id="ARBA00023237"/>
    </source>
</evidence>
<dbReference type="InterPro" id="IPR036942">
    <property type="entry name" value="Beta-barrel_TonB_sf"/>
</dbReference>
<organism evidence="21 22">
    <name type="scientific">Affinibrenneria salicis</name>
    <dbReference type="NCBI Taxonomy" id="2590031"/>
    <lineage>
        <taxon>Bacteria</taxon>
        <taxon>Pseudomonadati</taxon>
        <taxon>Pseudomonadota</taxon>
        <taxon>Gammaproteobacteria</taxon>
        <taxon>Enterobacterales</taxon>
        <taxon>Pectobacteriaceae</taxon>
        <taxon>Affinibrenneria</taxon>
    </lineage>
</organism>
<dbReference type="GO" id="GO:0038023">
    <property type="term" value="F:signaling receptor activity"/>
    <property type="evidence" value="ECO:0007669"/>
    <property type="project" value="InterPro"/>
</dbReference>
<keyword evidence="11 15" id="KW-0472">Membrane</keyword>
<evidence type="ECO:0000256" key="6">
    <source>
        <dbReference type="ARBA" id="ARBA00022692"/>
    </source>
</evidence>
<feature type="signal peptide" evidence="18">
    <location>
        <begin position="1"/>
        <end position="24"/>
    </location>
</feature>